<evidence type="ECO:0000313" key="2">
    <source>
        <dbReference type="EMBL" id="KAJ6790991.1"/>
    </source>
</evidence>
<evidence type="ECO:0000313" key="3">
    <source>
        <dbReference type="Proteomes" id="UP001140949"/>
    </source>
</evidence>
<evidence type="ECO:0000256" key="1">
    <source>
        <dbReference type="SAM" id="MobiDB-lite"/>
    </source>
</evidence>
<keyword evidence="3" id="KW-1185">Reference proteome</keyword>
<reference evidence="2" key="1">
    <citation type="journal article" date="2023" name="GigaByte">
        <title>Genome assembly of the bearded iris, Iris pallida Lam.</title>
        <authorList>
            <person name="Bruccoleri R.E."/>
            <person name="Oakeley E.J."/>
            <person name="Faust A.M.E."/>
            <person name="Altorfer M."/>
            <person name="Dessus-Babus S."/>
            <person name="Burckhardt D."/>
            <person name="Oertli M."/>
            <person name="Naumann U."/>
            <person name="Petersen F."/>
            <person name="Wong J."/>
        </authorList>
    </citation>
    <scope>NUCLEOTIDE SEQUENCE</scope>
    <source>
        <strain evidence="2">GSM-AAB239-AS_SAM_17_03QT</strain>
    </source>
</reference>
<organism evidence="2 3">
    <name type="scientific">Iris pallida</name>
    <name type="common">Sweet iris</name>
    <dbReference type="NCBI Taxonomy" id="29817"/>
    <lineage>
        <taxon>Eukaryota</taxon>
        <taxon>Viridiplantae</taxon>
        <taxon>Streptophyta</taxon>
        <taxon>Embryophyta</taxon>
        <taxon>Tracheophyta</taxon>
        <taxon>Spermatophyta</taxon>
        <taxon>Magnoliopsida</taxon>
        <taxon>Liliopsida</taxon>
        <taxon>Asparagales</taxon>
        <taxon>Iridaceae</taxon>
        <taxon>Iridoideae</taxon>
        <taxon>Irideae</taxon>
        <taxon>Iris</taxon>
    </lineage>
</organism>
<accession>A0AAX6DGW2</accession>
<dbReference type="AlphaFoldDB" id="A0AAX6DGW2"/>
<reference evidence="2" key="2">
    <citation type="submission" date="2023-04" db="EMBL/GenBank/DDBJ databases">
        <authorList>
            <person name="Bruccoleri R.E."/>
            <person name="Oakeley E.J."/>
            <person name="Faust A.-M."/>
            <person name="Dessus-Babus S."/>
            <person name="Altorfer M."/>
            <person name="Burckhardt D."/>
            <person name="Oertli M."/>
            <person name="Naumann U."/>
            <person name="Petersen F."/>
            <person name="Wong J."/>
        </authorList>
    </citation>
    <scope>NUCLEOTIDE SEQUENCE</scope>
    <source>
        <strain evidence="2">GSM-AAB239-AS_SAM_17_03QT</strain>
        <tissue evidence="2">Leaf</tissue>
    </source>
</reference>
<protein>
    <submittedName>
        <fullName evidence="2">Uncharacterized protein</fullName>
    </submittedName>
</protein>
<gene>
    <name evidence="2" type="ORF">M6B38_246105</name>
</gene>
<name>A0AAX6DGW2_IRIPA</name>
<dbReference type="EMBL" id="JANAVB010044817">
    <property type="protein sequence ID" value="KAJ6790991.1"/>
    <property type="molecule type" value="Genomic_DNA"/>
</dbReference>
<comment type="caution">
    <text evidence="2">The sequence shown here is derived from an EMBL/GenBank/DDBJ whole genome shotgun (WGS) entry which is preliminary data.</text>
</comment>
<dbReference type="Proteomes" id="UP001140949">
    <property type="component" value="Unassembled WGS sequence"/>
</dbReference>
<feature type="region of interest" description="Disordered" evidence="1">
    <location>
        <begin position="1"/>
        <end position="23"/>
    </location>
</feature>
<sequence>MPQAPVGKPATPGGDMADLGVTAPFHTSVPSDSTFTPYVAHSQSKLFSCMWEQKGHLGQEMQLIMSTNIAGPGSEF</sequence>
<proteinExistence type="predicted"/>